<evidence type="ECO:0000259" key="1">
    <source>
        <dbReference type="Pfam" id="PF14502"/>
    </source>
</evidence>
<dbReference type="OrthoDB" id="147067at2"/>
<dbReference type="Gene3D" id="1.10.10.10">
    <property type="entry name" value="Winged helix-like DNA-binding domain superfamily/Winged helix DNA-binding domain"/>
    <property type="match status" value="1"/>
</dbReference>
<protein>
    <recommendedName>
        <fullName evidence="5">HTH gntR-type domain-containing protein</fullName>
    </recommendedName>
</protein>
<name>A0A3E0W4R4_9MICO</name>
<evidence type="ECO:0000313" key="3">
    <source>
        <dbReference type="EMBL" id="RFA16739.1"/>
    </source>
</evidence>
<organism evidence="3 4">
    <name type="scientific">Subtercola boreus</name>
    <dbReference type="NCBI Taxonomy" id="120213"/>
    <lineage>
        <taxon>Bacteria</taxon>
        <taxon>Bacillati</taxon>
        <taxon>Actinomycetota</taxon>
        <taxon>Actinomycetes</taxon>
        <taxon>Micrococcales</taxon>
        <taxon>Microbacteriaceae</taxon>
        <taxon>Subtercola</taxon>
    </lineage>
</organism>
<comment type="caution">
    <text evidence="3">The sequence shown here is derived from an EMBL/GenBank/DDBJ whole genome shotgun (WGS) entry which is preliminary data.</text>
</comment>
<dbReference type="RefSeq" id="WP_116410238.1">
    <property type="nucleotide sequence ID" value="NZ_NBXB01000010.1"/>
</dbReference>
<evidence type="ECO:0008006" key="5">
    <source>
        <dbReference type="Google" id="ProtNLM"/>
    </source>
</evidence>
<dbReference type="Pfam" id="PF14502">
    <property type="entry name" value="HTH_41"/>
    <property type="match status" value="1"/>
</dbReference>
<sequence>MGKTADAVQELARATLGIPVGGQVPTTTELARNARTGSGTIQAALKQLESSGAMKISSHGSFGRRVESRDFAALWAASGRGPLTGVMPLPDNREFAGLATALTEGAERRGVPMQLLFRQGSRLRLQFLNSERVDFVVASAAVAHSGELPTAALSLGPYTYYGKDSVVVITPSGAERGNPKRVPVDRNSGDHYQLTQREFPDAELVEAPYPFIPELVVSGKFDAAVWHQTASSPLLVANGISIHPLTGPRASTSEALDRAALIWRSADAAVGGFISEYFEPSMLKRIQREVMDGVRIPQF</sequence>
<feature type="domain" description="YhfZ helix-turn-helix" evidence="1">
    <location>
        <begin position="21"/>
        <end position="63"/>
    </location>
</feature>
<evidence type="ECO:0000259" key="2">
    <source>
        <dbReference type="Pfam" id="PF14503"/>
    </source>
</evidence>
<dbReference type="EMBL" id="NBXB01000010">
    <property type="protein sequence ID" value="RFA16739.1"/>
    <property type="molecule type" value="Genomic_DNA"/>
</dbReference>
<dbReference type="SUPFAM" id="SSF53850">
    <property type="entry name" value="Periplasmic binding protein-like II"/>
    <property type="match status" value="1"/>
</dbReference>
<dbReference type="InterPro" id="IPR036388">
    <property type="entry name" value="WH-like_DNA-bd_sf"/>
</dbReference>
<reference evidence="3 4" key="1">
    <citation type="submission" date="2017-04" db="EMBL/GenBank/DDBJ databases">
        <title>Comparative genome analysis of Subtercola boreus.</title>
        <authorList>
            <person name="Cho Y.-J."/>
            <person name="Cho A."/>
            <person name="Kim O.-S."/>
            <person name="Lee J.-I."/>
        </authorList>
    </citation>
    <scope>NUCLEOTIDE SEQUENCE [LARGE SCALE GENOMIC DNA]</scope>
    <source>
        <strain evidence="3 4">P27479</strain>
    </source>
</reference>
<dbReference type="Gene3D" id="3.40.190.10">
    <property type="entry name" value="Periplasmic binding protein-like II"/>
    <property type="match status" value="2"/>
</dbReference>
<feature type="domain" description="Uncharacterised protein YhfZ C-terminal" evidence="2">
    <location>
        <begin position="70"/>
        <end position="298"/>
    </location>
</feature>
<proteinExistence type="predicted"/>
<dbReference type="InterPro" id="IPR041444">
    <property type="entry name" value="HTH_41"/>
</dbReference>
<dbReference type="Pfam" id="PF14503">
    <property type="entry name" value="YhfZ_C"/>
    <property type="match status" value="1"/>
</dbReference>
<evidence type="ECO:0000313" key="4">
    <source>
        <dbReference type="Proteomes" id="UP000256541"/>
    </source>
</evidence>
<dbReference type="Proteomes" id="UP000256541">
    <property type="component" value="Unassembled WGS sequence"/>
</dbReference>
<accession>A0A3E0W4R4</accession>
<dbReference type="AlphaFoldDB" id="A0A3E0W4R4"/>
<dbReference type="InterPro" id="IPR032791">
    <property type="entry name" value="YhfZ_C"/>
</dbReference>
<gene>
    <name evidence="3" type="ORF">B7R22_02470</name>
</gene>